<dbReference type="InterPro" id="IPR001715">
    <property type="entry name" value="CH_dom"/>
</dbReference>
<dbReference type="SUPFAM" id="SSF47576">
    <property type="entry name" value="Calponin-homology domain, CH-domain"/>
    <property type="match status" value="1"/>
</dbReference>
<reference evidence="4 5" key="1">
    <citation type="submission" date="2020-03" db="EMBL/GenBank/DDBJ databases">
        <title>Dissostichus mawsoni Genome sequencing and assembly.</title>
        <authorList>
            <person name="Park H."/>
        </authorList>
    </citation>
    <scope>NUCLEOTIDE SEQUENCE [LARGE SCALE GENOMIC DNA]</scope>
    <source>
        <strain evidence="4">DM0001</strain>
        <tissue evidence="4">Muscle</tissue>
    </source>
</reference>
<dbReference type="Gene3D" id="1.10.418.10">
    <property type="entry name" value="Calponin-like domain"/>
    <property type="match status" value="1"/>
</dbReference>
<dbReference type="AlphaFoldDB" id="A0A7J5Z6W9"/>
<evidence type="ECO:0000259" key="3">
    <source>
        <dbReference type="PROSITE" id="PS50021"/>
    </source>
</evidence>
<protein>
    <recommendedName>
        <fullName evidence="3">Calponin-homology (CH) domain-containing protein</fullName>
    </recommendedName>
</protein>
<evidence type="ECO:0000313" key="4">
    <source>
        <dbReference type="EMBL" id="KAF3857534.1"/>
    </source>
</evidence>
<feature type="domain" description="Calponin-homology (CH)" evidence="3">
    <location>
        <begin position="1"/>
        <end position="64"/>
    </location>
</feature>
<comment type="caution">
    <text evidence="4">The sequence shown here is derived from an EMBL/GenBank/DDBJ whole genome shotgun (WGS) entry which is preliminary data.</text>
</comment>
<dbReference type="PANTHER" id="PTHR38537">
    <property type="entry name" value="JITTERBUG, ISOFORM N"/>
    <property type="match status" value="1"/>
</dbReference>
<dbReference type="GO" id="GO:0030036">
    <property type="term" value="P:actin cytoskeleton organization"/>
    <property type="evidence" value="ECO:0007669"/>
    <property type="project" value="InterPro"/>
</dbReference>
<sequence>MRESLSRLGKLDPSQPVENAREAMQQADDWLGVPQVIAPEEIVDPNVDEHSVMTYLSQFPKSRLKPGAPLRAKTLHPKRARAYGLGEEPTNQQSVHYL</sequence>
<dbReference type="PANTHER" id="PTHR38537:SF12">
    <property type="entry name" value="FILAMIN-C"/>
    <property type="match status" value="1"/>
</dbReference>
<dbReference type="PROSITE" id="PS50021">
    <property type="entry name" value="CH"/>
    <property type="match status" value="1"/>
</dbReference>
<feature type="region of interest" description="Disordered" evidence="2">
    <location>
        <begin position="1"/>
        <end position="26"/>
    </location>
</feature>
<evidence type="ECO:0000256" key="2">
    <source>
        <dbReference type="SAM" id="MobiDB-lite"/>
    </source>
</evidence>
<dbReference type="GO" id="GO:0051015">
    <property type="term" value="F:actin filament binding"/>
    <property type="evidence" value="ECO:0007669"/>
    <property type="project" value="InterPro"/>
</dbReference>
<dbReference type="InterPro" id="IPR044801">
    <property type="entry name" value="Filamin"/>
</dbReference>
<dbReference type="OrthoDB" id="18740at2759"/>
<dbReference type="InterPro" id="IPR036872">
    <property type="entry name" value="CH_dom_sf"/>
</dbReference>
<proteinExistence type="predicted"/>
<keyword evidence="1" id="KW-0677">Repeat</keyword>
<organism evidence="4 5">
    <name type="scientific">Dissostichus mawsoni</name>
    <name type="common">Antarctic cod</name>
    <dbReference type="NCBI Taxonomy" id="36200"/>
    <lineage>
        <taxon>Eukaryota</taxon>
        <taxon>Metazoa</taxon>
        <taxon>Chordata</taxon>
        <taxon>Craniata</taxon>
        <taxon>Vertebrata</taxon>
        <taxon>Euteleostomi</taxon>
        <taxon>Actinopterygii</taxon>
        <taxon>Neopterygii</taxon>
        <taxon>Teleostei</taxon>
        <taxon>Neoteleostei</taxon>
        <taxon>Acanthomorphata</taxon>
        <taxon>Eupercaria</taxon>
        <taxon>Perciformes</taxon>
        <taxon>Notothenioidei</taxon>
        <taxon>Nototheniidae</taxon>
        <taxon>Dissostichus</taxon>
    </lineage>
</organism>
<name>A0A7J5Z6W9_DISMA</name>
<dbReference type="Pfam" id="PF00307">
    <property type="entry name" value="CH"/>
    <property type="match status" value="1"/>
</dbReference>
<keyword evidence="5" id="KW-1185">Reference proteome</keyword>
<evidence type="ECO:0000256" key="1">
    <source>
        <dbReference type="ARBA" id="ARBA00022737"/>
    </source>
</evidence>
<gene>
    <name evidence="4" type="ORF">F7725_010735</name>
</gene>
<dbReference type="Proteomes" id="UP000518266">
    <property type="component" value="Unassembled WGS sequence"/>
</dbReference>
<dbReference type="EMBL" id="JAAKFY010000004">
    <property type="protein sequence ID" value="KAF3857534.1"/>
    <property type="molecule type" value="Genomic_DNA"/>
</dbReference>
<evidence type="ECO:0000313" key="5">
    <source>
        <dbReference type="Proteomes" id="UP000518266"/>
    </source>
</evidence>
<accession>A0A7J5Z6W9</accession>